<evidence type="ECO:0000313" key="5">
    <source>
        <dbReference type="EMBL" id="MCU4974363.1"/>
    </source>
</evidence>
<evidence type="ECO:0000259" key="4">
    <source>
        <dbReference type="PROSITE" id="PS51462"/>
    </source>
</evidence>
<comment type="caution">
    <text evidence="5">The sequence shown here is derived from an EMBL/GenBank/DDBJ whole genome shotgun (WGS) entry which is preliminary data.</text>
</comment>
<dbReference type="CDD" id="cd02883">
    <property type="entry name" value="NUDIX_Hydrolase"/>
    <property type="match status" value="1"/>
</dbReference>
<dbReference type="Pfam" id="PF00293">
    <property type="entry name" value="NUDIX"/>
    <property type="match status" value="1"/>
</dbReference>
<dbReference type="PANTHER" id="PTHR43046">
    <property type="entry name" value="GDP-MANNOSE MANNOSYL HYDROLASE"/>
    <property type="match status" value="1"/>
</dbReference>
<evidence type="ECO:0000256" key="2">
    <source>
        <dbReference type="ARBA" id="ARBA00022801"/>
    </source>
</evidence>
<protein>
    <submittedName>
        <fullName evidence="5">NUDIX hydrolase</fullName>
    </submittedName>
</protein>
<dbReference type="SUPFAM" id="SSF55811">
    <property type="entry name" value="Nudix"/>
    <property type="match status" value="1"/>
</dbReference>
<dbReference type="EMBL" id="JAOPKB010000011">
    <property type="protein sequence ID" value="MCU4974363.1"/>
    <property type="molecule type" value="Genomic_DNA"/>
</dbReference>
<reference evidence="5 6" key="1">
    <citation type="submission" date="2022-09" db="EMBL/GenBank/DDBJ databases">
        <title>Enrichment on poylsaccharides allowed isolation of novel metabolic and taxonomic groups of Haloarchaea.</title>
        <authorList>
            <person name="Sorokin D.Y."/>
            <person name="Elcheninov A.G."/>
            <person name="Khizhniak T.V."/>
            <person name="Kolganova T.V."/>
            <person name="Kublanov I.V."/>
        </authorList>
    </citation>
    <scope>NUCLEOTIDE SEQUENCE [LARGE SCALE GENOMIC DNA]</scope>
    <source>
        <strain evidence="5 6">AArc-m2/3/4</strain>
    </source>
</reference>
<dbReference type="Proteomes" id="UP001320972">
    <property type="component" value="Unassembled WGS sequence"/>
</dbReference>
<evidence type="ECO:0000313" key="6">
    <source>
        <dbReference type="Proteomes" id="UP001320972"/>
    </source>
</evidence>
<comment type="cofactor">
    <cofactor evidence="1">
        <name>Mg(2+)</name>
        <dbReference type="ChEBI" id="CHEBI:18420"/>
    </cofactor>
</comment>
<evidence type="ECO:0000256" key="1">
    <source>
        <dbReference type="ARBA" id="ARBA00001946"/>
    </source>
</evidence>
<keyword evidence="2 5" id="KW-0378">Hydrolase</keyword>
<feature type="domain" description="Nudix hydrolase" evidence="4">
    <location>
        <begin position="49"/>
        <end position="200"/>
    </location>
</feature>
<dbReference type="GO" id="GO:0016787">
    <property type="term" value="F:hydrolase activity"/>
    <property type="evidence" value="ECO:0007669"/>
    <property type="project" value="UniProtKB-KW"/>
</dbReference>
<sequence length="214" mass="24218">MSTTHINREAVERRLSRLRSAYGDVSVLEGEETNSTEWFDTLRSRGEDGYTGGGYAWIVRDPEDAPELSDSMPTDAREERSHVLLIVDRGDENENRWGLPGGGREDDETYEQATVREVREETGLEVSLGSPFLLYRVRHVPEDGRDLCLHTLWVSFDATYEGGSVGLQAGELRGAAWFSTPPPTLGPWALYRAVDWWGVDPDDRWWDADDVREA</sequence>
<keyword evidence="6" id="KW-1185">Reference proteome</keyword>
<accession>A0ABT2QHF1</accession>
<dbReference type="InterPro" id="IPR000086">
    <property type="entry name" value="NUDIX_hydrolase_dom"/>
</dbReference>
<keyword evidence="3" id="KW-0460">Magnesium</keyword>
<name>A0ABT2QHF1_9EURY</name>
<proteinExistence type="predicted"/>
<organism evidence="5 6">
    <name type="scientific">Natronoglomus mannanivorans</name>
    <dbReference type="NCBI Taxonomy" id="2979990"/>
    <lineage>
        <taxon>Archaea</taxon>
        <taxon>Methanobacteriati</taxon>
        <taxon>Methanobacteriota</taxon>
        <taxon>Stenosarchaea group</taxon>
        <taxon>Halobacteria</taxon>
        <taxon>Halobacteriales</taxon>
        <taxon>Natrialbaceae</taxon>
        <taxon>Natronoglomus</taxon>
    </lineage>
</organism>
<dbReference type="PRINTS" id="PR00502">
    <property type="entry name" value="NUDIXFAMILY"/>
</dbReference>
<dbReference type="Gene3D" id="3.90.79.10">
    <property type="entry name" value="Nucleoside Triphosphate Pyrophosphohydrolase"/>
    <property type="match status" value="1"/>
</dbReference>
<dbReference type="RefSeq" id="WP_338008483.1">
    <property type="nucleotide sequence ID" value="NZ_JAOPKB010000011.1"/>
</dbReference>
<dbReference type="InterPro" id="IPR020476">
    <property type="entry name" value="Nudix_hydrolase"/>
</dbReference>
<dbReference type="PROSITE" id="PS51462">
    <property type="entry name" value="NUDIX"/>
    <property type="match status" value="1"/>
</dbReference>
<dbReference type="PANTHER" id="PTHR43046:SF12">
    <property type="entry name" value="GDP-MANNOSE MANNOSYL HYDROLASE"/>
    <property type="match status" value="1"/>
</dbReference>
<dbReference type="InterPro" id="IPR015797">
    <property type="entry name" value="NUDIX_hydrolase-like_dom_sf"/>
</dbReference>
<gene>
    <name evidence="5" type="ORF">OB955_16690</name>
</gene>
<evidence type="ECO:0000256" key="3">
    <source>
        <dbReference type="ARBA" id="ARBA00022842"/>
    </source>
</evidence>